<dbReference type="InterPro" id="IPR050951">
    <property type="entry name" value="Retrovirus_Pol_polyprotein"/>
</dbReference>
<protein>
    <recommendedName>
        <fullName evidence="2">Integrase catalytic domain-containing protein</fullName>
    </recommendedName>
</protein>
<dbReference type="Pfam" id="PF22938">
    <property type="entry name" value="Integrase_p58_C"/>
    <property type="match status" value="1"/>
</dbReference>
<dbReference type="FunFam" id="3.30.420.10:FF:000032">
    <property type="entry name" value="Retrovirus-related Pol polyprotein from transposon 297-like Protein"/>
    <property type="match status" value="1"/>
</dbReference>
<reference evidence="3 4" key="1">
    <citation type="submission" date="2020-06" db="EMBL/GenBank/DDBJ databases">
        <authorList>
            <person name="Li R."/>
            <person name="Bekaert M."/>
        </authorList>
    </citation>
    <scope>NUCLEOTIDE SEQUENCE [LARGE SCALE GENOMIC DNA]</scope>
    <source>
        <strain evidence="4">wild</strain>
    </source>
</reference>
<evidence type="ECO:0000259" key="2">
    <source>
        <dbReference type="PROSITE" id="PS50994"/>
    </source>
</evidence>
<organism evidence="3 4">
    <name type="scientific">Mytilus coruscus</name>
    <name type="common">Sea mussel</name>
    <dbReference type="NCBI Taxonomy" id="42192"/>
    <lineage>
        <taxon>Eukaryota</taxon>
        <taxon>Metazoa</taxon>
        <taxon>Spiralia</taxon>
        <taxon>Lophotrochozoa</taxon>
        <taxon>Mollusca</taxon>
        <taxon>Bivalvia</taxon>
        <taxon>Autobranchia</taxon>
        <taxon>Pteriomorphia</taxon>
        <taxon>Mytilida</taxon>
        <taxon>Mytiloidea</taxon>
        <taxon>Mytilidae</taxon>
        <taxon>Mytilinae</taxon>
        <taxon>Mytilus</taxon>
    </lineage>
</organism>
<dbReference type="InterPro" id="IPR001584">
    <property type="entry name" value="Integrase_cat-core"/>
</dbReference>
<dbReference type="PROSITE" id="PS50994">
    <property type="entry name" value="INTEGRASE"/>
    <property type="match status" value="1"/>
</dbReference>
<dbReference type="InterPro" id="IPR036397">
    <property type="entry name" value="RNaseH_sf"/>
</dbReference>
<dbReference type="Proteomes" id="UP000507470">
    <property type="component" value="Unassembled WGS sequence"/>
</dbReference>
<name>A0A6J8AXJ7_MYTCO</name>
<dbReference type="EMBL" id="CACVKT020002156">
    <property type="protein sequence ID" value="CAC5375779.1"/>
    <property type="molecule type" value="Genomic_DNA"/>
</dbReference>
<dbReference type="Gene3D" id="3.30.420.10">
    <property type="entry name" value="Ribonuclease H-like superfamily/Ribonuclease H"/>
    <property type="match status" value="1"/>
</dbReference>
<feature type="compositionally biased region" description="Polar residues" evidence="1">
    <location>
        <begin position="197"/>
        <end position="212"/>
    </location>
</feature>
<dbReference type="OrthoDB" id="10056584at2759"/>
<dbReference type="PANTHER" id="PTHR37984:SF15">
    <property type="entry name" value="INTEGRASE CATALYTIC DOMAIN-CONTAINING PROTEIN"/>
    <property type="match status" value="1"/>
</dbReference>
<accession>A0A6J8AXJ7</accession>
<keyword evidence="4" id="KW-1185">Reference proteome</keyword>
<proteinExistence type="predicted"/>
<sequence length="261" mass="29981">MEAKTVAKIIVEEVIVRFGVPQWIHSDQGRKFESLLFQEMCRILNIKKTRTTLYHPKSDGMVERFNKTLATMLSSFVEQNQRNWDEYIPFVMMAYRASEHETTGQTPNSLMLGRELSTPLDIMYEMPPSVKDIPAHKWPWELKGKLENSNSFVRGPFKILDKYGDLTYKVDCGQRGKPQVIHVDRLKKKNKQPLRTDPNSSTISPLDTANNSAEDDQVETPYLQDIAGHESTLPDEDTQESSSQGRRTKGKPAWMADYIVE</sequence>
<dbReference type="GO" id="GO:0003676">
    <property type="term" value="F:nucleic acid binding"/>
    <property type="evidence" value="ECO:0007669"/>
    <property type="project" value="InterPro"/>
</dbReference>
<dbReference type="SUPFAM" id="SSF53098">
    <property type="entry name" value="Ribonuclease H-like"/>
    <property type="match status" value="1"/>
</dbReference>
<dbReference type="AlphaFoldDB" id="A0A6J8AXJ7"/>
<evidence type="ECO:0000313" key="3">
    <source>
        <dbReference type="EMBL" id="CAC5375779.1"/>
    </source>
</evidence>
<feature type="region of interest" description="Disordered" evidence="1">
    <location>
        <begin position="186"/>
        <end position="261"/>
    </location>
</feature>
<evidence type="ECO:0000256" key="1">
    <source>
        <dbReference type="SAM" id="MobiDB-lite"/>
    </source>
</evidence>
<feature type="domain" description="Integrase catalytic" evidence="2">
    <location>
        <begin position="1"/>
        <end position="115"/>
    </location>
</feature>
<dbReference type="InterPro" id="IPR012337">
    <property type="entry name" value="RNaseH-like_sf"/>
</dbReference>
<dbReference type="PANTHER" id="PTHR37984">
    <property type="entry name" value="PROTEIN CBG26694"/>
    <property type="match status" value="1"/>
</dbReference>
<gene>
    <name evidence="3" type="ORF">MCOR_12667</name>
</gene>
<evidence type="ECO:0000313" key="4">
    <source>
        <dbReference type="Proteomes" id="UP000507470"/>
    </source>
</evidence>
<dbReference type="GO" id="GO:0015074">
    <property type="term" value="P:DNA integration"/>
    <property type="evidence" value="ECO:0007669"/>
    <property type="project" value="InterPro"/>
</dbReference>
<dbReference type="InterPro" id="IPR054465">
    <property type="entry name" value="Integrase_p58-like_C"/>
</dbReference>